<dbReference type="AlphaFoldDB" id="A0A6F9DSM4"/>
<evidence type="ECO:0000256" key="2">
    <source>
        <dbReference type="ARBA" id="ARBA00023134"/>
    </source>
</evidence>
<sequence length="439" mass="50530">MVKMDGDGVNNVASGDHYDYLDGLSEEMRNLGLTGHVGFDSLPDQLVNKATNQGFCFNILCIGETGIGKSTLMNTLFNTNFENEPQHHNMPGVKLKANTYELQESNVRLKLTIVDSVGFGDQINKEDSFQPIVEYINQQFENYLQEELKICRSLFNYHDTRIHACLYFISPTGHGLKSLDLLTMKNLDNKVNIIPVIAKADIISKSELHKFKIKIMNELVSSGVQIYQFPTDDETVAEVNASMNSHLPFAVVGSTDEIKLGNKMVKARQYPWGTVQVENENHCDFVKLREMLVRVNMEDLREKTHTKHYELYRQSKLTEMGFMDDSTGGKNFSLQEVYELKRNEHLNELQKKEDEMRQMFVLRVKDKEGELKKSEKELHDKFDKLKKMHGEEKKKLEDKKKALQEEILAFDKRKQAAELQHQASKDHMNQSQTKGGKKK</sequence>
<dbReference type="FunFam" id="3.40.50.300:FF:000036">
    <property type="entry name" value="septin-6 isoform X2"/>
    <property type="match status" value="1"/>
</dbReference>
<protein>
    <recommendedName>
        <fullName evidence="3">Septin</fullName>
    </recommendedName>
</protein>
<dbReference type="CDD" id="cd01850">
    <property type="entry name" value="CDC_Septin"/>
    <property type="match status" value="1"/>
</dbReference>
<gene>
    <name evidence="7" type="primary">Sept11</name>
</gene>
<evidence type="ECO:0000256" key="1">
    <source>
        <dbReference type="ARBA" id="ARBA00022741"/>
    </source>
</evidence>
<name>A0A6F9DSM4_9ASCI</name>
<keyword evidence="1 4" id="KW-0547">Nucleotide-binding</keyword>
<dbReference type="GO" id="GO:0005525">
    <property type="term" value="F:GTP binding"/>
    <property type="evidence" value="ECO:0007669"/>
    <property type="project" value="UniProtKB-UniRule"/>
</dbReference>
<dbReference type="SUPFAM" id="SSF52540">
    <property type="entry name" value="P-loop containing nucleoside triphosphate hydrolases"/>
    <property type="match status" value="1"/>
</dbReference>
<dbReference type="Pfam" id="PF00735">
    <property type="entry name" value="Septin"/>
    <property type="match status" value="1"/>
</dbReference>
<dbReference type="InterPro" id="IPR030379">
    <property type="entry name" value="G_SEPTIN_dom"/>
</dbReference>
<feature type="region of interest" description="Disordered" evidence="5">
    <location>
        <begin position="414"/>
        <end position="439"/>
    </location>
</feature>
<evidence type="ECO:0000259" key="6">
    <source>
        <dbReference type="PROSITE" id="PS51719"/>
    </source>
</evidence>
<dbReference type="PIRSF" id="PIRSF006698">
    <property type="entry name" value="Septin"/>
    <property type="match status" value="1"/>
</dbReference>
<evidence type="ECO:0000256" key="5">
    <source>
        <dbReference type="SAM" id="MobiDB-lite"/>
    </source>
</evidence>
<keyword evidence="2 4" id="KW-0342">GTP-binding</keyword>
<dbReference type="Gene3D" id="3.40.50.300">
    <property type="entry name" value="P-loop containing nucleotide triphosphate hydrolases"/>
    <property type="match status" value="1"/>
</dbReference>
<evidence type="ECO:0000256" key="3">
    <source>
        <dbReference type="PIRNR" id="PIRNR006698"/>
    </source>
</evidence>
<proteinExistence type="evidence at transcript level"/>
<accession>A0A6F9DSM4</accession>
<organism evidence="7">
    <name type="scientific">Phallusia mammillata</name>
    <dbReference type="NCBI Taxonomy" id="59560"/>
    <lineage>
        <taxon>Eukaryota</taxon>
        <taxon>Metazoa</taxon>
        <taxon>Chordata</taxon>
        <taxon>Tunicata</taxon>
        <taxon>Ascidiacea</taxon>
        <taxon>Phlebobranchia</taxon>
        <taxon>Ascidiidae</taxon>
        <taxon>Phallusia</taxon>
    </lineage>
</organism>
<feature type="domain" description="Septin-type G" evidence="6">
    <location>
        <begin position="53"/>
        <end position="319"/>
    </location>
</feature>
<dbReference type="InterPro" id="IPR027417">
    <property type="entry name" value="P-loop_NTPase"/>
</dbReference>
<dbReference type="PANTHER" id="PTHR18884">
    <property type="entry name" value="SEPTIN"/>
    <property type="match status" value="1"/>
</dbReference>
<evidence type="ECO:0000313" key="7">
    <source>
        <dbReference type="EMBL" id="CAB3265976.1"/>
    </source>
</evidence>
<dbReference type="PROSITE" id="PS51719">
    <property type="entry name" value="G_SEPTIN"/>
    <property type="match status" value="1"/>
</dbReference>
<comment type="similarity">
    <text evidence="3 4">Belongs to the TRAFAC class TrmE-Era-EngA-EngB-Septin-like GTPase superfamily. Septin GTPase family.</text>
</comment>
<dbReference type="InterPro" id="IPR016491">
    <property type="entry name" value="Septin"/>
</dbReference>
<dbReference type="EMBL" id="LR790114">
    <property type="protein sequence ID" value="CAB3265976.1"/>
    <property type="molecule type" value="mRNA"/>
</dbReference>
<evidence type="ECO:0000256" key="4">
    <source>
        <dbReference type="RuleBase" id="RU004560"/>
    </source>
</evidence>
<feature type="compositionally biased region" description="Polar residues" evidence="5">
    <location>
        <begin position="429"/>
        <end position="439"/>
    </location>
</feature>
<reference evidence="7" key="1">
    <citation type="submission" date="2020-04" db="EMBL/GenBank/DDBJ databases">
        <authorList>
            <person name="Neveu A P."/>
        </authorList>
    </citation>
    <scope>NUCLEOTIDE SEQUENCE</scope>
    <source>
        <tissue evidence="7">Whole embryo</tissue>
    </source>
</reference>